<dbReference type="EMBL" id="KQ988203">
    <property type="protein sequence ID" value="KZV56268.1"/>
    <property type="molecule type" value="Genomic_DNA"/>
</dbReference>
<accession>A0A2Z7D974</accession>
<keyword evidence="3" id="KW-1185">Reference proteome</keyword>
<evidence type="ECO:0000256" key="1">
    <source>
        <dbReference type="SAM" id="Phobius"/>
    </source>
</evidence>
<dbReference type="AlphaFoldDB" id="A0A2Z7D974"/>
<feature type="transmembrane region" description="Helical" evidence="1">
    <location>
        <begin position="12"/>
        <end position="33"/>
    </location>
</feature>
<dbReference type="Proteomes" id="UP000250235">
    <property type="component" value="Unassembled WGS sequence"/>
</dbReference>
<evidence type="ECO:0000313" key="2">
    <source>
        <dbReference type="EMBL" id="KZV56268.1"/>
    </source>
</evidence>
<sequence>MLSLYYGWNWHGYCVFVVYALHCCFCVGLTVAFHTHYHSIQLLQPCPVVIAVMFLPDFEGERQYHTLISLLLLSVLRFDPVVPLGLLCCLPVCGSGFSGFSAGRGFDPAGAAPGGR</sequence>
<proteinExistence type="predicted"/>
<organism evidence="2 3">
    <name type="scientific">Dorcoceras hygrometricum</name>
    <dbReference type="NCBI Taxonomy" id="472368"/>
    <lineage>
        <taxon>Eukaryota</taxon>
        <taxon>Viridiplantae</taxon>
        <taxon>Streptophyta</taxon>
        <taxon>Embryophyta</taxon>
        <taxon>Tracheophyta</taxon>
        <taxon>Spermatophyta</taxon>
        <taxon>Magnoliopsida</taxon>
        <taxon>eudicotyledons</taxon>
        <taxon>Gunneridae</taxon>
        <taxon>Pentapetalae</taxon>
        <taxon>asterids</taxon>
        <taxon>lamiids</taxon>
        <taxon>Lamiales</taxon>
        <taxon>Gesneriaceae</taxon>
        <taxon>Didymocarpoideae</taxon>
        <taxon>Trichosporeae</taxon>
        <taxon>Loxocarpinae</taxon>
        <taxon>Dorcoceras</taxon>
    </lineage>
</organism>
<reference evidence="2 3" key="1">
    <citation type="journal article" date="2015" name="Proc. Natl. Acad. Sci. U.S.A.">
        <title>The resurrection genome of Boea hygrometrica: A blueprint for survival of dehydration.</title>
        <authorList>
            <person name="Xiao L."/>
            <person name="Yang G."/>
            <person name="Zhang L."/>
            <person name="Yang X."/>
            <person name="Zhao S."/>
            <person name="Ji Z."/>
            <person name="Zhou Q."/>
            <person name="Hu M."/>
            <person name="Wang Y."/>
            <person name="Chen M."/>
            <person name="Xu Y."/>
            <person name="Jin H."/>
            <person name="Xiao X."/>
            <person name="Hu G."/>
            <person name="Bao F."/>
            <person name="Hu Y."/>
            <person name="Wan P."/>
            <person name="Li L."/>
            <person name="Deng X."/>
            <person name="Kuang T."/>
            <person name="Xiang C."/>
            <person name="Zhu J.K."/>
            <person name="Oliver M.J."/>
            <person name="He Y."/>
        </authorList>
    </citation>
    <scope>NUCLEOTIDE SEQUENCE [LARGE SCALE GENOMIC DNA]</scope>
    <source>
        <strain evidence="3">cv. XS01</strain>
    </source>
</reference>
<keyword evidence="1" id="KW-1133">Transmembrane helix</keyword>
<keyword evidence="1" id="KW-0812">Transmembrane</keyword>
<evidence type="ECO:0000313" key="3">
    <source>
        <dbReference type="Proteomes" id="UP000250235"/>
    </source>
</evidence>
<name>A0A2Z7D974_9LAMI</name>
<gene>
    <name evidence="2" type="ORF">F511_20052</name>
</gene>
<protein>
    <submittedName>
        <fullName evidence="2">Uncharacterized protein</fullName>
    </submittedName>
</protein>
<keyword evidence="1" id="KW-0472">Membrane</keyword>